<dbReference type="InterPro" id="IPR036397">
    <property type="entry name" value="RNaseH_sf"/>
</dbReference>
<feature type="domain" description="Integrase catalytic" evidence="13">
    <location>
        <begin position="635"/>
        <end position="799"/>
    </location>
</feature>
<dbReference type="CDD" id="cd01647">
    <property type="entry name" value="RT_LTR"/>
    <property type="match status" value="1"/>
</dbReference>
<dbReference type="GO" id="GO:0015074">
    <property type="term" value="P:DNA integration"/>
    <property type="evidence" value="ECO:0007669"/>
    <property type="project" value="UniProtKB-KW"/>
</dbReference>
<evidence type="ECO:0000259" key="13">
    <source>
        <dbReference type="PROSITE" id="PS50994"/>
    </source>
</evidence>
<dbReference type="InterPro" id="IPR001969">
    <property type="entry name" value="Aspartic_peptidase_AS"/>
</dbReference>
<dbReference type="PANTHER" id="PTHR37984:SF5">
    <property type="entry name" value="PROTEIN NYNRIN-LIKE"/>
    <property type="match status" value="1"/>
</dbReference>
<comment type="caution">
    <text evidence="14">The sequence shown here is derived from an EMBL/GenBank/DDBJ whole genome shotgun (WGS) entry which is preliminary data.</text>
</comment>
<dbReference type="InterPro" id="IPR043128">
    <property type="entry name" value="Rev_trsase/Diguanyl_cyclase"/>
</dbReference>
<dbReference type="CDD" id="cd00303">
    <property type="entry name" value="retropepsin_like"/>
    <property type="match status" value="1"/>
</dbReference>
<dbReference type="FunFam" id="3.10.10.10:FF:000007">
    <property type="entry name" value="Retrovirus-related Pol polyprotein from transposon 17.6-like Protein"/>
    <property type="match status" value="1"/>
</dbReference>
<evidence type="ECO:0000313" key="14">
    <source>
        <dbReference type="EMBL" id="RVW50869.1"/>
    </source>
</evidence>
<evidence type="ECO:0000313" key="15">
    <source>
        <dbReference type="Proteomes" id="UP000288805"/>
    </source>
</evidence>
<keyword evidence="1" id="KW-0645">Protease</keyword>
<keyword evidence="3" id="KW-0548">Nucleotidyltransferase</keyword>
<dbReference type="Gene3D" id="2.40.70.10">
    <property type="entry name" value="Acid Proteases"/>
    <property type="match status" value="1"/>
</dbReference>
<dbReference type="PROSITE" id="PS50878">
    <property type="entry name" value="RT_POL"/>
    <property type="match status" value="1"/>
</dbReference>
<keyword evidence="4" id="KW-0540">Nuclease</keyword>
<keyword evidence="7" id="KW-0460">Magnesium</keyword>
<dbReference type="Gene3D" id="3.30.70.270">
    <property type="match status" value="2"/>
</dbReference>
<keyword evidence="9" id="KW-0229">DNA integration</keyword>
<keyword evidence="5" id="KW-0255">Endonuclease</keyword>
<evidence type="ECO:0000256" key="8">
    <source>
        <dbReference type="ARBA" id="ARBA00022884"/>
    </source>
</evidence>
<dbReference type="Proteomes" id="UP000288805">
    <property type="component" value="Unassembled WGS sequence"/>
</dbReference>
<dbReference type="GO" id="GO:0003964">
    <property type="term" value="F:RNA-directed DNA polymerase activity"/>
    <property type="evidence" value="ECO:0007669"/>
    <property type="project" value="UniProtKB-KW"/>
</dbReference>
<dbReference type="SUPFAM" id="SSF56672">
    <property type="entry name" value="DNA/RNA polymerases"/>
    <property type="match status" value="1"/>
</dbReference>
<dbReference type="GO" id="GO:0004190">
    <property type="term" value="F:aspartic-type endopeptidase activity"/>
    <property type="evidence" value="ECO:0007669"/>
    <property type="project" value="InterPro"/>
</dbReference>
<dbReference type="Pfam" id="PF24626">
    <property type="entry name" value="SH3_Tf2-1"/>
    <property type="match status" value="1"/>
</dbReference>
<dbReference type="Pfam" id="PF00078">
    <property type="entry name" value="RVT_1"/>
    <property type="match status" value="1"/>
</dbReference>
<evidence type="ECO:0000256" key="7">
    <source>
        <dbReference type="ARBA" id="ARBA00022842"/>
    </source>
</evidence>
<dbReference type="PROSITE" id="PS00141">
    <property type="entry name" value="ASP_PROTEASE"/>
    <property type="match status" value="1"/>
</dbReference>
<dbReference type="FunFam" id="3.10.20.370:FF:000001">
    <property type="entry name" value="Retrovirus-related Pol polyprotein from transposon 17.6-like protein"/>
    <property type="match status" value="1"/>
</dbReference>
<evidence type="ECO:0000256" key="3">
    <source>
        <dbReference type="ARBA" id="ARBA00022695"/>
    </source>
</evidence>
<dbReference type="Pfam" id="PF17919">
    <property type="entry name" value="RT_RNaseH_2"/>
    <property type="match status" value="1"/>
</dbReference>
<dbReference type="GO" id="GO:0003723">
    <property type="term" value="F:RNA binding"/>
    <property type="evidence" value="ECO:0007669"/>
    <property type="project" value="UniProtKB-KW"/>
</dbReference>
<evidence type="ECO:0000256" key="6">
    <source>
        <dbReference type="ARBA" id="ARBA00022801"/>
    </source>
</evidence>
<accession>A0A438ESZ1</accession>
<dbReference type="SUPFAM" id="SSF50630">
    <property type="entry name" value="Acid proteases"/>
    <property type="match status" value="1"/>
</dbReference>
<protein>
    <submittedName>
        <fullName evidence="14">Transposon Tf2-8 polyprotein</fullName>
    </submittedName>
</protein>
<dbReference type="Pfam" id="PF08284">
    <property type="entry name" value="RVP_2"/>
    <property type="match status" value="1"/>
</dbReference>
<dbReference type="CDD" id="cd09274">
    <property type="entry name" value="RNase_HI_RT_Ty3"/>
    <property type="match status" value="1"/>
</dbReference>
<keyword evidence="2" id="KW-0808">Transferase</keyword>
<keyword evidence="11" id="KW-0511">Multifunctional enzyme</keyword>
<dbReference type="Gene3D" id="3.10.10.10">
    <property type="entry name" value="HIV Type 1 Reverse Transcriptase, subunit A, domain 1"/>
    <property type="match status" value="1"/>
</dbReference>
<name>A0A438ESZ1_VITVI</name>
<reference evidence="14 15" key="1">
    <citation type="journal article" date="2018" name="PLoS Genet.">
        <title>Population sequencing reveals clonal diversity and ancestral inbreeding in the grapevine cultivar Chardonnay.</title>
        <authorList>
            <person name="Roach M.J."/>
            <person name="Johnson D.L."/>
            <person name="Bohlmann J."/>
            <person name="van Vuuren H.J."/>
            <person name="Jones S.J."/>
            <person name="Pretorius I.S."/>
            <person name="Schmidt S.A."/>
            <person name="Borneman A.R."/>
        </authorList>
    </citation>
    <scope>NUCLEOTIDE SEQUENCE [LARGE SCALE GENOMIC DNA]</scope>
    <source>
        <strain evidence="15">cv. Chardonnay</strain>
        <tissue evidence="14">Leaf</tissue>
    </source>
</reference>
<dbReference type="GO" id="GO:0004519">
    <property type="term" value="F:endonuclease activity"/>
    <property type="evidence" value="ECO:0007669"/>
    <property type="project" value="UniProtKB-KW"/>
</dbReference>
<keyword evidence="10" id="KW-0695">RNA-directed DNA polymerase</keyword>
<evidence type="ECO:0000256" key="2">
    <source>
        <dbReference type="ARBA" id="ARBA00022679"/>
    </source>
</evidence>
<dbReference type="InterPro" id="IPR012337">
    <property type="entry name" value="RNaseH-like_sf"/>
</dbReference>
<evidence type="ECO:0000256" key="9">
    <source>
        <dbReference type="ARBA" id="ARBA00022908"/>
    </source>
</evidence>
<dbReference type="InterPro" id="IPR056924">
    <property type="entry name" value="SH3_Tf2-1"/>
</dbReference>
<dbReference type="Gene3D" id="3.10.20.370">
    <property type="match status" value="1"/>
</dbReference>
<keyword evidence="8" id="KW-0694">RNA-binding</keyword>
<evidence type="ECO:0000256" key="10">
    <source>
        <dbReference type="ARBA" id="ARBA00022918"/>
    </source>
</evidence>
<dbReference type="AlphaFoldDB" id="A0A438ESZ1"/>
<dbReference type="Gene3D" id="3.30.420.10">
    <property type="entry name" value="Ribonuclease H-like superfamily/Ribonuclease H"/>
    <property type="match status" value="1"/>
</dbReference>
<feature type="domain" description="Reverse transcriptase" evidence="12">
    <location>
        <begin position="180"/>
        <end position="363"/>
    </location>
</feature>
<dbReference type="InterPro" id="IPR043502">
    <property type="entry name" value="DNA/RNA_pol_sf"/>
</dbReference>
<keyword evidence="6" id="KW-0378">Hydrolase</keyword>
<dbReference type="InterPro" id="IPR000477">
    <property type="entry name" value="RT_dom"/>
</dbReference>
<dbReference type="InterPro" id="IPR050951">
    <property type="entry name" value="Retrovirus_Pol_polyprotein"/>
</dbReference>
<sequence>MKIKGTIRSKEVIILVDSGATHNFLSLELVQQLALPLTTTTSYGVMMGTRISVKGKGICRGVCISMQGLTVVEDFLPLELGNTDVILGMPWLGTLGDVKVNWKMLTMKIKMGKAVIVLKGDPSLSRTEVSLKAMARALQHHSQGVWVELCQTSTTSDLSEEVQEVPKTVKEVLAQHQQIFGPITGLPPSRDIYHAIQLIPGASPVNVRPYQFCIDYRALNKVTVSDRFPIPVIDELLDELHGTTIFSKLDLKSGYHQIRVQQQDIHKTAFRTHEGHYEFLVMPFGLTNAPTTFQSLMNRIFRSHLRKFVLVFFDNILVYSKDLKEHCDHLQSVLSILANHLLHDNGKKCLFAKPQLEYLGHLVSAKGVAADPNKISAMVEWPTPKSLKELQGFLGLTGYYRRFVEGYGVISWRLTQQLKKDAFNWNLEAEAAFQKLKTAMTTIPVLALPNFSRLFIVETDASGYGLGAVLMQSHRPVAYCSQVLSARERQKSIYERELMAIVLAIQKWRHYLLGCHFIFRPGLENKAADALSCIPISMELVALMVPSCIDTSLISSQVEADPHLAKIQQRLLIDPDAYPRYSLDHGILLYKGCLVLPKPHPLFQHFFKRAMLAWLEGIPVCQQNKALTLSPAGLLQPLPIPDKIWDDVTMDFIEGLPKSKGYNSILVVVDRLSKYAHFSLLKHPFTAQTVAAVFVRDVVKLHGFPRSIISDRDKVFLSRFWTELFRLQGTSLCHSTAYHPQTDGQTEVVNRCVETYLRCFSYNKPRRWSTWLSWAEYWYNTTFHSSTNTTPFRAVYGRDPPPLIRFGSGSTSILTVDQLLQERDLILNELKDHLCCAQSKMKSFVDAHRRAVQFEVGDFVYIKLRPYRLCSLAKRPNEKLSPRYFGPYKVVQQIGPVAYKLELPSSTTIHPVFHVS</sequence>
<dbReference type="InterPro" id="IPR001584">
    <property type="entry name" value="Integrase_cat-core"/>
</dbReference>
<dbReference type="EMBL" id="QGNW01001190">
    <property type="protein sequence ID" value="RVW50869.1"/>
    <property type="molecule type" value="Genomic_DNA"/>
</dbReference>
<evidence type="ECO:0000256" key="4">
    <source>
        <dbReference type="ARBA" id="ARBA00022722"/>
    </source>
</evidence>
<evidence type="ECO:0000256" key="1">
    <source>
        <dbReference type="ARBA" id="ARBA00022670"/>
    </source>
</evidence>
<evidence type="ECO:0000259" key="12">
    <source>
        <dbReference type="PROSITE" id="PS50878"/>
    </source>
</evidence>
<dbReference type="PANTHER" id="PTHR37984">
    <property type="entry name" value="PROTEIN CBG26694"/>
    <property type="match status" value="1"/>
</dbReference>
<dbReference type="PROSITE" id="PS50994">
    <property type="entry name" value="INTEGRASE"/>
    <property type="match status" value="1"/>
</dbReference>
<dbReference type="GO" id="GO:0006508">
    <property type="term" value="P:proteolysis"/>
    <property type="evidence" value="ECO:0007669"/>
    <property type="project" value="UniProtKB-KW"/>
</dbReference>
<dbReference type="FunFam" id="3.30.70.270:FF:000020">
    <property type="entry name" value="Transposon Tf2-6 polyprotein-like Protein"/>
    <property type="match status" value="1"/>
</dbReference>
<organism evidence="14 15">
    <name type="scientific">Vitis vinifera</name>
    <name type="common">Grape</name>
    <dbReference type="NCBI Taxonomy" id="29760"/>
    <lineage>
        <taxon>Eukaryota</taxon>
        <taxon>Viridiplantae</taxon>
        <taxon>Streptophyta</taxon>
        <taxon>Embryophyta</taxon>
        <taxon>Tracheophyta</taxon>
        <taxon>Spermatophyta</taxon>
        <taxon>Magnoliopsida</taxon>
        <taxon>eudicotyledons</taxon>
        <taxon>Gunneridae</taxon>
        <taxon>Pentapetalae</taxon>
        <taxon>rosids</taxon>
        <taxon>Vitales</taxon>
        <taxon>Vitaceae</taxon>
        <taxon>Viteae</taxon>
        <taxon>Vitis</taxon>
    </lineage>
</organism>
<gene>
    <name evidence="14" type="primary">Tf2-8_19</name>
    <name evidence="14" type="ORF">CK203_071284</name>
</gene>
<dbReference type="InterPro" id="IPR041577">
    <property type="entry name" value="RT_RNaseH_2"/>
</dbReference>
<dbReference type="SUPFAM" id="SSF53098">
    <property type="entry name" value="Ribonuclease H-like"/>
    <property type="match status" value="1"/>
</dbReference>
<proteinExistence type="predicted"/>
<evidence type="ECO:0000256" key="11">
    <source>
        <dbReference type="ARBA" id="ARBA00023268"/>
    </source>
</evidence>
<dbReference type="InterPro" id="IPR021109">
    <property type="entry name" value="Peptidase_aspartic_dom_sf"/>
</dbReference>
<evidence type="ECO:0000256" key="5">
    <source>
        <dbReference type="ARBA" id="ARBA00022759"/>
    </source>
</evidence>